<organism evidence="1 2">
    <name type="scientific">Sphingobacterium hungaricum</name>
    <dbReference type="NCBI Taxonomy" id="2082723"/>
    <lineage>
        <taxon>Bacteria</taxon>
        <taxon>Pseudomonadati</taxon>
        <taxon>Bacteroidota</taxon>
        <taxon>Sphingobacteriia</taxon>
        <taxon>Sphingobacteriales</taxon>
        <taxon>Sphingobacteriaceae</taxon>
        <taxon>Sphingobacterium</taxon>
    </lineage>
</organism>
<proteinExistence type="predicted"/>
<dbReference type="SUPFAM" id="SSF49265">
    <property type="entry name" value="Fibronectin type III"/>
    <property type="match status" value="2"/>
</dbReference>
<evidence type="ECO:0000313" key="1">
    <source>
        <dbReference type="EMBL" id="MBE8713041.1"/>
    </source>
</evidence>
<name>A0A928UTH3_9SPHI</name>
<dbReference type="InterPro" id="IPR013783">
    <property type="entry name" value="Ig-like_fold"/>
</dbReference>
<dbReference type="RefSeq" id="WP_196935693.1">
    <property type="nucleotide sequence ID" value="NZ_MU158698.1"/>
</dbReference>
<dbReference type="CDD" id="cd00063">
    <property type="entry name" value="FN3"/>
    <property type="match status" value="1"/>
</dbReference>
<dbReference type="Gene3D" id="2.60.40.10">
    <property type="entry name" value="Immunoglobulins"/>
    <property type="match status" value="3"/>
</dbReference>
<dbReference type="InterPro" id="IPR036116">
    <property type="entry name" value="FN3_sf"/>
</dbReference>
<reference evidence="1" key="1">
    <citation type="submission" date="2018-02" db="EMBL/GenBank/DDBJ databases">
        <authorList>
            <person name="Vasarhelyi B.M."/>
            <person name="Deshmukh S."/>
            <person name="Balint B."/>
            <person name="Kukolya J."/>
        </authorList>
    </citation>
    <scope>NUCLEOTIDE SEQUENCE</scope>
    <source>
        <strain evidence="1">KB22</strain>
    </source>
</reference>
<accession>A0A928UTH3</accession>
<keyword evidence="2" id="KW-1185">Reference proteome</keyword>
<dbReference type="AlphaFoldDB" id="A0A928UTH3"/>
<comment type="caution">
    <text evidence="1">The sequence shown here is derived from an EMBL/GenBank/DDBJ whole genome shotgun (WGS) entry which is preliminary data.</text>
</comment>
<sequence length="699" mass="78875">MKAIAIKKTIRILFISSLIYLLSPISLLAQTATEQDSVEEKITGTIFLKVKAYADKLVLRWGIDNSALWLVSNEVGIGIDRIILDEQNKPLLNSWTRINTIPIKPYSEEIFRQKVLADTSNHALLIAAEALFGSPSIASPSVEDQEGLENASLEFENKYTLAMLAADMDPLAADALGMRYSDAIEVNGNYKYAYRVYVDTLLPEIFEIDTAFYLLPGGMKDEIYSPRNVKTVGKDRAIHIQIPNDRFYNTFSSYNVERSEDGKHFARLNNIPIVFNQLEDAEHFIYIDSVENYRKYYYRVNGVDAFADTSYYAPTMSSIAKQQTAPPSGFLTAVVEQGKKTHLSWTQDLYEDRPIAGFIVRKGVQMDQLDDYLTTALLPANQREFVDEKPNLVEGAYYQVLAVDTAGNYSGTNVQYVFAYDSIPPLSPSGLRGVADTTGKVTLSWNLNDSDNIQGYRVFMSNQKNGSFSPITSDFVRDTVFIDSLDRSVLNKEIYYRIVAVDGNSNHSDFSEIVTVLRPKMVMTPAPVIENYQVSQGKVSFSWVLPPAKDSKKTEVLRRLANDTTWITLAQVPLTTLNHTDSTVFSSQTYEYAVRVIDENNKASEISFPLQVFVYSTENNAPQNLIVKVENEQSILSWTVPEKGEVDYYIIYKEENNNLVQYDSVDGNQNSYSDRNFGKKYGLKAVFKNQIMSIMLSSQ</sequence>
<dbReference type="Proteomes" id="UP000616201">
    <property type="component" value="Unassembled WGS sequence"/>
</dbReference>
<gene>
    <name evidence="1" type="ORF">C4F49_05060</name>
</gene>
<evidence type="ECO:0008006" key="3">
    <source>
        <dbReference type="Google" id="ProtNLM"/>
    </source>
</evidence>
<dbReference type="EMBL" id="PRDK01000003">
    <property type="protein sequence ID" value="MBE8713041.1"/>
    <property type="molecule type" value="Genomic_DNA"/>
</dbReference>
<dbReference type="InterPro" id="IPR003961">
    <property type="entry name" value="FN3_dom"/>
</dbReference>
<evidence type="ECO:0000313" key="2">
    <source>
        <dbReference type="Proteomes" id="UP000616201"/>
    </source>
</evidence>
<protein>
    <recommendedName>
        <fullName evidence="3">Fibronectin type 3 domain-containing protein</fullName>
    </recommendedName>
</protein>